<dbReference type="PANTHER" id="PTHR36223">
    <property type="entry name" value="BETA-LACTAMASE-TYPE TRANSPEPTIDASE FOLD DOMAIN CONTAINING PROTEIN"/>
    <property type="match status" value="1"/>
</dbReference>
<keyword evidence="4" id="KW-1185">Reference proteome</keyword>
<reference evidence="3 4" key="1">
    <citation type="submission" date="2018-11" db="EMBL/GenBank/DDBJ databases">
        <title>Genome assembly of Steccherinum ochraceum LE-BIN_3174, the white-rot fungus of the Steccherinaceae family (The Residual Polyporoid clade, Polyporales, Basidiomycota).</title>
        <authorList>
            <person name="Fedorova T.V."/>
            <person name="Glazunova O.A."/>
            <person name="Landesman E.O."/>
            <person name="Moiseenko K.V."/>
            <person name="Psurtseva N.V."/>
            <person name="Savinova O.S."/>
            <person name="Shakhova N.V."/>
            <person name="Tyazhelova T.V."/>
            <person name="Vasina D.V."/>
        </authorList>
    </citation>
    <scope>NUCLEOTIDE SEQUENCE [LARGE SCALE GENOMIC DNA]</scope>
    <source>
        <strain evidence="3 4">LE-BIN_3174</strain>
    </source>
</reference>
<organism evidence="3 4">
    <name type="scientific">Steccherinum ochraceum</name>
    <dbReference type="NCBI Taxonomy" id="92696"/>
    <lineage>
        <taxon>Eukaryota</taxon>
        <taxon>Fungi</taxon>
        <taxon>Dikarya</taxon>
        <taxon>Basidiomycota</taxon>
        <taxon>Agaricomycotina</taxon>
        <taxon>Agaricomycetes</taxon>
        <taxon>Polyporales</taxon>
        <taxon>Steccherinaceae</taxon>
        <taxon>Steccherinum</taxon>
    </lineage>
</organism>
<accession>A0A4R0RMD7</accession>
<dbReference type="AlphaFoldDB" id="A0A4R0RMD7"/>
<comment type="caution">
    <text evidence="3">The sequence shown here is derived from an EMBL/GenBank/DDBJ whole genome shotgun (WGS) entry which is preliminary data.</text>
</comment>
<dbReference type="Proteomes" id="UP000292702">
    <property type="component" value="Unassembled WGS sequence"/>
</dbReference>
<gene>
    <name evidence="3" type="ORF">EIP91_010970</name>
</gene>
<keyword evidence="1" id="KW-0175">Coiled coil</keyword>
<name>A0A4R0RMD7_9APHY</name>
<dbReference type="EMBL" id="RWJN01000069">
    <property type="protein sequence ID" value="TCD68332.1"/>
    <property type="molecule type" value="Genomic_DNA"/>
</dbReference>
<evidence type="ECO:0000313" key="4">
    <source>
        <dbReference type="Proteomes" id="UP000292702"/>
    </source>
</evidence>
<evidence type="ECO:0000313" key="3">
    <source>
        <dbReference type="EMBL" id="TCD68332.1"/>
    </source>
</evidence>
<feature type="domain" description="DUF7918" evidence="2">
    <location>
        <begin position="44"/>
        <end position="245"/>
    </location>
</feature>
<evidence type="ECO:0000259" key="2">
    <source>
        <dbReference type="Pfam" id="PF25534"/>
    </source>
</evidence>
<feature type="coiled-coil region" evidence="1">
    <location>
        <begin position="272"/>
        <end position="318"/>
    </location>
</feature>
<dbReference type="PANTHER" id="PTHR36223:SF1">
    <property type="entry name" value="TRANSCRIPTION ELONGATION FACTOR EAF N-TERMINAL DOMAIN-CONTAINING PROTEIN"/>
    <property type="match status" value="1"/>
</dbReference>
<evidence type="ECO:0000256" key="1">
    <source>
        <dbReference type="SAM" id="Coils"/>
    </source>
</evidence>
<dbReference type="OrthoDB" id="3364132at2759"/>
<proteinExistence type="predicted"/>
<dbReference type="InterPro" id="IPR057678">
    <property type="entry name" value="DUF7918"/>
</dbReference>
<dbReference type="STRING" id="92696.A0A4R0RMD7"/>
<dbReference type="Pfam" id="PF25534">
    <property type="entry name" value="DUF7918"/>
    <property type="match status" value="1"/>
</dbReference>
<sequence>MRNDSKCRVLLFSSSSQFARLPHPVLEIVCLLRTLPVMPTVRDISVSIQVNGASLEEYSVERPNAETATCYVASQAGETFGIDISNQSDYLSFSVRIYMDGSMVVDRLYDPGDIWVVDGVSGVSNTFRSFKFADLHLTDDDRLLPSDRSKWNNLGCIELRVFRLVPGTRVPIHNPVIVSPSLNTEPIHERSKKAGAHRVVLGDPQARQSNVTHYNVVRLDPPERPYAKIKFVYRPHDILRAQSIILSPPRNSDALRALPSISGFNAGRAVDADNSRNTLLEAFREREAAQAQTRERYLAALEEERRRVRAEIAAADRRAGIKREPSIICVPPPPPGERVVIDLTDD</sequence>
<protein>
    <recommendedName>
        <fullName evidence="2">DUF7918 domain-containing protein</fullName>
    </recommendedName>
</protein>